<feature type="region of interest" description="Disordered" evidence="1">
    <location>
        <begin position="67"/>
        <end position="86"/>
    </location>
</feature>
<dbReference type="EMBL" id="CAKOGP040000036">
    <property type="protein sequence ID" value="CAJ1928154.1"/>
    <property type="molecule type" value="Genomic_DNA"/>
</dbReference>
<feature type="region of interest" description="Disordered" evidence="1">
    <location>
        <begin position="1"/>
        <end position="20"/>
    </location>
</feature>
<feature type="compositionally biased region" description="Basic and acidic residues" evidence="1">
    <location>
        <begin position="1200"/>
        <end position="1209"/>
    </location>
</feature>
<feature type="compositionally biased region" description="Basic and acidic residues" evidence="1">
    <location>
        <begin position="138"/>
        <end position="156"/>
    </location>
</feature>
<evidence type="ECO:0000313" key="2">
    <source>
        <dbReference type="EMBL" id="CAJ1928154.1"/>
    </source>
</evidence>
<feature type="compositionally biased region" description="Acidic residues" evidence="1">
    <location>
        <begin position="196"/>
        <end position="224"/>
    </location>
</feature>
<comment type="caution">
    <text evidence="2">The sequence shown here is derived from an EMBL/GenBank/DDBJ whole genome shotgun (WGS) entry which is preliminary data.</text>
</comment>
<dbReference type="Pfam" id="PF11316">
    <property type="entry name" value="Rhamno_transf"/>
    <property type="match status" value="2"/>
</dbReference>
<proteinExistence type="predicted"/>
<feature type="compositionally biased region" description="Polar residues" evidence="1">
    <location>
        <begin position="1189"/>
        <end position="1199"/>
    </location>
</feature>
<keyword evidence="3" id="KW-1185">Reference proteome</keyword>
<feature type="compositionally biased region" description="Polar residues" evidence="1">
    <location>
        <begin position="67"/>
        <end position="83"/>
    </location>
</feature>
<gene>
    <name evidence="2" type="ORF">CYCCA115_LOCUS1407</name>
</gene>
<feature type="compositionally biased region" description="Basic and acidic residues" evidence="1">
    <location>
        <begin position="1487"/>
        <end position="1497"/>
    </location>
</feature>
<reference evidence="2" key="1">
    <citation type="submission" date="2023-08" db="EMBL/GenBank/DDBJ databases">
        <authorList>
            <person name="Audoor S."/>
            <person name="Bilcke G."/>
        </authorList>
    </citation>
    <scope>NUCLEOTIDE SEQUENCE</scope>
</reference>
<name>A0AAD2CC36_9STRA</name>
<protein>
    <submittedName>
        <fullName evidence="2">Uncharacterized protein</fullName>
    </submittedName>
</protein>
<sequence>MPSPWKKAPISSGRPTAAGKGSGSILRWLLLGFLVLSVAGPFVMHHKSLLAENDHLINEAPRVVATTPATRTLGQSSSLSQTNPPERIRIPEAPILTEPPVAAAAVVSTEPPQTLTQNNSADNKDSEDSDSDDNDEDEGKKKDADDGEATEQRDAANDSEDSDSDDKDADEEQTVQQNNGDKEGEDSDEGGKNDADEKDGESKDDESGDKDEEDSNPTDGDEGSDALIASSKPGAVWQNDQYDMVHIIYSRFMQHQPNLVKLGLARLELFKTFCFPSISQQTNQQFLWIIRTDPELHPTLKDGLIDAVQGMPNVAVIGSNEVKKGSVDRGWRNGNATGDITEGSLFYGSMDLIQSYHEAVDQRTLLETNLDADDGLGLTFVERAQNLTFARFQELAASKQTNTNRAFDRKDAWINLCVGRHLEWQFYAPWDKTTTKGSLHVGSTHICVTPGLSWATQPDAHARFIKQHHLVKKHTPACDDPQQKKAPFMGCWVEIPVPGDDVMAIRARTPTSTGMNRVVMSESDWKPEEEAMDRESWPLLEPSFAIPQTLVESSHKYLSDHLQELVEENLKGQCTKDHSCSEGIKKKLKALFFQGGKWQNKHDLVHVVHTFHPFSALAVSKYFSFESMESQTTYEFLWIIYVEDASSNFVYRNQMTKRPEKSGLDILVVQADGPVSPTVDFRSPEAMSIFSNDTLIYGEMSLLESFHQAAQTRTVLETTLGANEAVSKTFMADLQNETVTRLQNNADNEKSWYYHCSPEYYEWRAFNPANLEEESETGFWNLATPPENEKCVERPGTTRIAGPQATLPSTYDVLSLEPCSLDEERTGCVVDAGKQDGARAIVPGLVKDENPLKLSPGDLSNLVSNQKDIRAEVTEAFNVYMDKPRVRAIREKLKKHETDTIPEPLESIRNLESSNAPAPRSDLSVTTALDTWQNNNDVVHILYSRFMQHQPDLLELGKARLELFKTFCLPTISHQTNQQFLWIIRTDPELHPVLRDGLLESVQGIENIVVVGSNEVRKGSVDNGFRNKKAIADITPESIFYGNRDLVLSFQEATVGRIVLETNLDADDGLGLTFMETTQSMAKTAFEKIPSKNGWFNLCVGRHLEWQYFAPWDKHTDRGSFELGSTHICVTPGLSWATQPNAVPGFTVQHHMIKQNTPSCKKSNKPFLGCWIEIPGPRPQDPMAIRARTPTSTGMNGVKTSHEGDWGPKAKALDDETWPLLEPDLAIPEALVKSSHKYLKDHLNLLVAENLKGQCTKDHSCSEGIKKKLKSLFFDKGSWINKHDLVHVLHMEVPEKLNLSKLFVGWEPVETQTVYEFLWILYVSPNIDQDSRNALMKKLKRSPLNVVAMEPNQAPTTTFRDAETLSGLSTKKLLFGDMALVQSFHEASQNRTLLETSLRANEAITKTFVGEIQNRTFDQLDQFGSSDWYYHCVSEYLEWRGPTPQAVEPAHGFVSIAKRPSEHCTHRPGTTVIMMPDAKIPDGWKKEDSKPCDKTESRNGCYTQSGERNGARALLPGIVDVAIGYEGQGAELEQLKQDQPNLREDLHENFAIERFHLRQMVKTLNGDN</sequence>
<feature type="region of interest" description="Disordered" evidence="1">
    <location>
        <begin position="1487"/>
        <end position="1506"/>
    </location>
</feature>
<organism evidence="2 3">
    <name type="scientific">Cylindrotheca closterium</name>
    <dbReference type="NCBI Taxonomy" id="2856"/>
    <lineage>
        <taxon>Eukaryota</taxon>
        <taxon>Sar</taxon>
        <taxon>Stramenopiles</taxon>
        <taxon>Ochrophyta</taxon>
        <taxon>Bacillariophyta</taxon>
        <taxon>Bacillariophyceae</taxon>
        <taxon>Bacillariophycidae</taxon>
        <taxon>Bacillariales</taxon>
        <taxon>Bacillariaceae</taxon>
        <taxon>Cylindrotheca</taxon>
    </lineage>
</organism>
<feature type="compositionally biased region" description="Acidic residues" evidence="1">
    <location>
        <begin position="157"/>
        <end position="173"/>
    </location>
</feature>
<accession>A0AAD2CC36</accession>
<feature type="compositionally biased region" description="Acidic residues" evidence="1">
    <location>
        <begin position="125"/>
        <end position="137"/>
    </location>
</feature>
<dbReference type="Proteomes" id="UP001295423">
    <property type="component" value="Unassembled WGS sequence"/>
</dbReference>
<dbReference type="InterPro" id="IPR021466">
    <property type="entry name" value="Put_rhamnosyl_transferase"/>
</dbReference>
<feature type="region of interest" description="Disordered" evidence="1">
    <location>
        <begin position="1189"/>
        <end position="1209"/>
    </location>
</feature>
<evidence type="ECO:0000313" key="3">
    <source>
        <dbReference type="Proteomes" id="UP001295423"/>
    </source>
</evidence>
<evidence type="ECO:0000256" key="1">
    <source>
        <dbReference type="SAM" id="MobiDB-lite"/>
    </source>
</evidence>
<feature type="region of interest" description="Disordered" evidence="1">
    <location>
        <begin position="107"/>
        <end position="232"/>
    </location>
</feature>